<proteinExistence type="predicted"/>
<feature type="domain" description="Tyrosine-protein kinase G-rich" evidence="9">
    <location>
        <begin position="356"/>
        <end position="437"/>
    </location>
</feature>
<dbReference type="NCBIfam" id="TIGR03007">
    <property type="entry name" value="pepcterm_ChnLen"/>
    <property type="match status" value="1"/>
</dbReference>
<evidence type="ECO:0000256" key="5">
    <source>
        <dbReference type="ARBA" id="ARBA00023136"/>
    </source>
</evidence>
<feature type="transmembrane region" description="Helical" evidence="7">
    <location>
        <begin position="419"/>
        <end position="441"/>
    </location>
</feature>
<evidence type="ECO:0000256" key="3">
    <source>
        <dbReference type="ARBA" id="ARBA00022692"/>
    </source>
</evidence>
<comment type="caution">
    <text evidence="10">The sequence shown here is derived from an EMBL/GenBank/DDBJ whole genome shotgun (WGS) entry which is preliminary data.</text>
</comment>
<dbReference type="Pfam" id="PF02706">
    <property type="entry name" value="Wzz"/>
    <property type="match status" value="1"/>
</dbReference>
<dbReference type="STRING" id="1817883.A3G31_02930"/>
<organism evidence="10 11">
    <name type="scientific">Candidatus Schekmanbacteria bacterium RIFCSPLOWO2_12_FULL_38_15</name>
    <dbReference type="NCBI Taxonomy" id="1817883"/>
    <lineage>
        <taxon>Bacteria</taxon>
        <taxon>Candidatus Schekmaniibacteriota</taxon>
    </lineage>
</organism>
<keyword evidence="3 7" id="KW-0812">Transmembrane</keyword>
<reference evidence="10 11" key="1">
    <citation type="journal article" date="2016" name="Nat. Commun.">
        <title>Thousands of microbial genomes shed light on interconnected biogeochemical processes in an aquifer system.</title>
        <authorList>
            <person name="Anantharaman K."/>
            <person name="Brown C.T."/>
            <person name="Hug L.A."/>
            <person name="Sharon I."/>
            <person name="Castelle C.J."/>
            <person name="Probst A.J."/>
            <person name="Thomas B.C."/>
            <person name="Singh A."/>
            <person name="Wilkins M.J."/>
            <person name="Karaoz U."/>
            <person name="Brodie E.L."/>
            <person name="Williams K.H."/>
            <person name="Hubbard S.S."/>
            <person name="Banfield J.F."/>
        </authorList>
    </citation>
    <scope>NUCLEOTIDE SEQUENCE [LARGE SCALE GENOMIC DNA]</scope>
</reference>
<evidence type="ECO:0000256" key="1">
    <source>
        <dbReference type="ARBA" id="ARBA00004651"/>
    </source>
</evidence>
<evidence type="ECO:0000313" key="10">
    <source>
        <dbReference type="EMBL" id="OGL55167.1"/>
    </source>
</evidence>
<dbReference type="Proteomes" id="UP000178082">
    <property type="component" value="Unassembled WGS sequence"/>
</dbReference>
<dbReference type="InterPro" id="IPR003856">
    <property type="entry name" value="LPS_length_determ_N"/>
</dbReference>
<feature type="domain" description="Polysaccharide chain length determinant N-terminal" evidence="8">
    <location>
        <begin position="5"/>
        <end position="96"/>
    </location>
</feature>
<feature type="transmembrane region" description="Helical" evidence="7">
    <location>
        <begin position="480"/>
        <end position="502"/>
    </location>
</feature>
<evidence type="ECO:0000256" key="4">
    <source>
        <dbReference type="ARBA" id="ARBA00022989"/>
    </source>
</evidence>
<dbReference type="InterPro" id="IPR032807">
    <property type="entry name" value="GNVR"/>
</dbReference>
<dbReference type="GO" id="GO:0004713">
    <property type="term" value="F:protein tyrosine kinase activity"/>
    <property type="evidence" value="ECO:0007669"/>
    <property type="project" value="TreeGrafter"/>
</dbReference>
<feature type="coiled-coil region" evidence="6">
    <location>
        <begin position="277"/>
        <end position="349"/>
    </location>
</feature>
<dbReference type="InterPro" id="IPR014345">
    <property type="entry name" value="XrtA_polysacc_chain"/>
</dbReference>
<evidence type="ECO:0000256" key="2">
    <source>
        <dbReference type="ARBA" id="ARBA00022475"/>
    </source>
</evidence>
<feature type="transmembrane region" description="Helical" evidence="7">
    <location>
        <begin position="21"/>
        <end position="41"/>
    </location>
</feature>
<gene>
    <name evidence="10" type="ORF">A3G31_02930</name>
</gene>
<keyword evidence="2" id="KW-1003">Cell membrane</keyword>
<keyword evidence="4 7" id="KW-1133">Transmembrane helix</keyword>
<evidence type="ECO:0000313" key="11">
    <source>
        <dbReference type="Proteomes" id="UP000178082"/>
    </source>
</evidence>
<sequence length="506" mass="58516">MVKKDKIDLRGYLEIFYKRRIHFLTVFFIITTVTTIISYFLPKVYVSKSLILIERQNLLRNIVGQQAVGDEMVSKVRTFKERIISTGNLIDIIKKLDLDVNLKGLSSLENLISKMRDNIGVNVKGVNLFEISYEDAKPKICMLVIRTLIDNFVESVLTESRSETHSVFTFINNQLDQYKKNLEKSEATLKGFKEKHLGELPGEINTNLSKLSSYEAALAEARLSLNIAKLKKDKLLEQLKEEKPFINPFGNTEDRLRYLEEQLKSLLINYTDKYPEVVRIKKQIEKIKKQLTSKDKKESNEAMLNPETSLPNPVYQKIKEDLSSIEVEITSYQSRINEFERKFGEYQQKAQGVPQQEEELTRITRDYRVNEEIYQMLLRRLEEARISKELQADEQGEKFRIVDPPRIPINPIKPNRARIILLGLFFGVGVGVGVIVLLEYFDHSIRDLNEAKEFFEIPIIGTIPTILTDTDIKITKKVNLTGGIIGIIYLICIFALIILEFLKYNP</sequence>
<keyword evidence="6" id="KW-0175">Coiled coil</keyword>
<evidence type="ECO:0008006" key="12">
    <source>
        <dbReference type="Google" id="ProtNLM"/>
    </source>
</evidence>
<keyword evidence="5 7" id="KW-0472">Membrane</keyword>
<protein>
    <recommendedName>
        <fullName evidence="12">Tyrosine kinase G-rich domain-containing protein</fullName>
    </recommendedName>
</protein>
<dbReference type="EMBL" id="MGDI01000004">
    <property type="protein sequence ID" value="OGL55167.1"/>
    <property type="molecule type" value="Genomic_DNA"/>
</dbReference>
<feature type="coiled-coil region" evidence="6">
    <location>
        <begin position="168"/>
        <end position="238"/>
    </location>
</feature>
<evidence type="ECO:0000256" key="6">
    <source>
        <dbReference type="SAM" id="Coils"/>
    </source>
</evidence>
<dbReference type="PANTHER" id="PTHR32309">
    <property type="entry name" value="TYROSINE-PROTEIN KINASE"/>
    <property type="match status" value="1"/>
</dbReference>
<dbReference type="Pfam" id="PF13807">
    <property type="entry name" value="GNVR"/>
    <property type="match status" value="1"/>
</dbReference>
<evidence type="ECO:0000259" key="9">
    <source>
        <dbReference type="Pfam" id="PF13807"/>
    </source>
</evidence>
<evidence type="ECO:0000256" key="7">
    <source>
        <dbReference type="SAM" id="Phobius"/>
    </source>
</evidence>
<comment type="subcellular location">
    <subcellularLocation>
        <location evidence="1">Cell membrane</location>
        <topology evidence="1">Multi-pass membrane protein</topology>
    </subcellularLocation>
</comment>
<dbReference type="AlphaFoldDB" id="A0A1F7SPP6"/>
<dbReference type="PANTHER" id="PTHR32309:SF13">
    <property type="entry name" value="FERRIC ENTEROBACTIN TRANSPORT PROTEIN FEPE"/>
    <property type="match status" value="1"/>
</dbReference>
<dbReference type="GO" id="GO:0005886">
    <property type="term" value="C:plasma membrane"/>
    <property type="evidence" value="ECO:0007669"/>
    <property type="project" value="UniProtKB-SubCell"/>
</dbReference>
<accession>A0A1F7SPP6</accession>
<evidence type="ECO:0000259" key="8">
    <source>
        <dbReference type="Pfam" id="PF02706"/>
    </source>
</evidence>
<dbReference type="InterPro" id="IPR050445">
    <property type="entry name" value="Bact_polysacc_biosynth/exp"/>
</dbReference>
<name>A0A1F7SPP6_9BACT</name>